<reference evidence="2 3" key="1">
    <citation type="submission" date="2019-11" db="EMBL/GenBank/DDBJ databases">
        <title>Whole-genome sequence of a Rhodoblastus acidophilus DSM 142.</title>
        <authorList>
            <person name="Kyndt J.A."/>
            <person name="Meyer T.E."/>
        </authorList>
    </citation>
    <scope>NUCLEOTIDE SEQUENCE [LARGE SCALE GENOMIC DNA]</scope>
    <source>
        <strain evidence="2 3">DSM 142</strain>
    </source>
</reference>
<dbReference type="GO" id="GO:0010181">
    <property type="term" value="F:FMN binding"/>
    <property type="evidence" value="ECO:0007669"/>
    <property type="project" value="TreeGrafter"/>
</dbReference>
<gene>
    <name evidence="2" type="ORF">GJ654_12140</name>
</gene>
<dbReference type="Proteomes" id="UP000439113">
    <property type="component" value="Unassembled WGS sequence"/>
</dbReference>
<evidence type="ECO:0000313" key="3">
    <source>
        <dbReference type="Proteomes" id="UP000439113"/>
    </source>
</evidence>
<comment type="caution">
    <text evidence="2">The sequence shown here is derived from an EMBL/GenBank/DDBJ whole genome shotgun (WGS) entry which is preliminary data.</text>
</comment>
<sequence>MAQFVTLLGSLRKASFNGGIARALPALAPEGVKIVPLGSVGVFPLYDADVQAQGFPPAVTAMGEAIRAADGVIIVSPEYNYSIPGGLKNAIDWLSRLTEQPFKAKPILIQSASPGALGGARMQYQLRQCFVFLDARVFNTPEVMVGGAMAKFDKETGDLADQGTKDFIGKQLAAFAAFARA</sequence>
<organism evidence="2 3">
    <name type="scientific">Rhodoblastus acidophilus</name>
    <name type="common">Rhodopseudomonas acidophila</name>
    <dbReference type="NCBI Taxonomy" id="1074"/>
    <lineage>
        <taxon>Bacteria</taxon>
        <taxon>Pseudomonadati</taxon>
        <taxon>Pseudomonadota</taxon>
        <taxon>Alphaproteobacteria</taxon>
        <taxon>Hyphomicrobiales</taxon>
        <taxon>Rhodoblastaceae</taxon>
        <taxon>Rhodoblastus</taxon>
    </lineage>
</organism>
<evidence type="ECO:0000259" key="1">
    <source>
        <dbReference type="Pfam" id="PF03358"/>
    </source>
</evidence>
<dbReference type="InterPro" id="IPR005025">
    <property type="entry name" value="FMN_Rdtase-like_dom"/>
</dbReference>
<dbReference type="InterPro" id="IPR029039">
    <property type="entry name" value="Flavoprotein-like_sf"/>
</dbReference>
<dbReference type="GO" id="GO:0005829">
    <property type="term" value="C:cytosol"/>
    <property type="evidence" value="ECO:0007669"/>
    <property type="project" value="TreeGrafter"/>
</dbReference>
<accession>A0A6N8DMN8</accession>
<dbReference type="SUPFAM" id="SSF52218">
    <property type="entry name" value="Flavoproteins"/>
    <property type="match status" value="1"/>
</dbReference>
<dbReference type="InterPro" id="IPR050712">
    <property type="entry name" value="NAD(P)H-dep_reductase"/>
</dbReference>
<name>A0A6N8DMN8_RHOAC</name>
<dbReference type="PANTHER" id="PTHR30543:SF21">
    <property type="entry name" value="NAD(P)H-DEPENDENT FMN REDUCTASE LOT6"/>
    <property type="match status" value="1"/>
</dbReference>
<dbReference type="EMBL" id="WNKS01000010">
    <property type="protein sequence ID" value="MTV31739.1"/>
    <property type="molecule type" value="Genomic_DNA"/>
</dbReference>
<dbReference type="OrthoDB" id="9812295at2"/>
<feature type="domain" description="NADPH-dependent FMN reductase-like" evidence="1">
    <location>
        <begin position="5"/>
        <end position="148"/>
    </location>
</feature>
<protein>
    <recommendedName>
        <fullName evidence="1">NADPH-dependent FMN reductase-like domain-containing protein</fullName>
    </recommendedName>
</protein>
<dbReference type="RefSeq" id="WP_155446423.1">
    <property type="nucleotide sequence ID" value="NZ_JAOQNR010000012.1"/>
</dbReference>
<dbReference type="Gene3D" id="3.40.50.360">
    <property type="match status" value="1"/>
</dbReference>
<dbReference type="AlphaFoldDB" id="A0A6N8DMN8"/>
<dbReference type="GO" id="GO:0016491">
    <property type="term" value="F:oxidoreductase activity"/>
    <property type="evidence" value="ECO:0007669"/>
    <property type="project" value="InterPro"/>
</dbReference>
<evidence type="ECO:0000313" key="2">
    <source>
        <dbReference type="EMBL" id="MTV31739.1"/>
    </source>
</evidence>
<proteinExistence type="predicted"/>
<dbReference type="PANTHER" id="PTHR30543">
    <property type="entry name" value="CHROMATE REDUCTASE"/>
    <property type="match status" value="1"/>
</dbReference>
<dbReference type="Pfam" id="PF03358">
    <property type="entry name" value="FMN_red"/>
    <property type="match status" value="1"/>
</dbReference>